<dbReference type="HOGENOM" id="CLU_143111_0_0_1"/>
<keyword evidence="3" id="KW-1185">Reference proteome</keyword>
<dbReference type="Gramene" id="OB05G21370.1">
    <property type="protein sequence ID" value="OB05G21370.1"/>
    <property type="gene ID" value="OB05G21370"/>
</dbReference>
<reference evidence="2" key="2">
    <citation type="submission" date="2013-04" db="UniProtKB">
        <authorList>
            <consortium name="EnsemblPlants"/>
        </authorList>
    </citation>
    <scope>IDENTIFICATION</scope>
</reference>
<dbReference type="Proteomes" id="UP000006038">
    <property type="component" value="Chromosome 5"/>
</dbReference>
<sequence>MASISHLLVAMLLSSGFGFIVAAQMIDIDSSSQIPTFNVVDGGKKLSTSGSDQIHHILPHHGTVPGPSDPLGPPSDVIGDGKRLSPTRLNLDHHGLPPLNPPSNVIGVIGIDGENRFSIAGSDQIHHILPHHGTVPGPSDPLGPPSDVIGDGMMV</sequence>
<dbReference type="AlphaFoldDB" id="J3M6B3"/>
<evidence type="ECO:0000313" key="2">
    <source>
        <dbReference type="EnsemblPlants" id="OB05G21370.1"/>
    </source>
</evidence>
<accession>J3M6B3</accession>
<evidence type="ECO:0000313" key="3">
    <source>
        <dbReference type="Proteomes" id="UP000006038"/>
    </source>
</evidence>
<organism evidence="2">
    <name type="scientific">Oryza brachyantha</name>
    <name type="common">malo sina</name>
    <dbReference type="NCBI Taxonomy" id="4533"/>
    <lineage>
        <taxon>Eukaryota</taxon>
        <taxon>Viridiplantae</taxon>
        <taxon>Streptophyta</taxon>
        <taxon>Embryophyta</taxon>
        <taxon>Tracheophyta</taxon>
        <taxon>Spermatophyta</taxon>
        <taxon>Magnoliopsida</taxon>
        <taxon>Liliopsida</taxon>
        <taxon>Poales</taxon>
        <taxon>Poaceae</taxon>
        <taxon>BOP clade</taxon>
        <taxon>Oryzoideae</taxon>
        <taxon>Oryzeae</taxon>
        <taxon>Oryzinae</taxon>
        <taxon>Oryza</taxon>
    </lineage>
</organism>
<feature type="signal peptide" evidence="1">
    <location>
        <begin position="1"/>
        <end position="22"/>
    </location>
</feature>
<dbReference type="STRING" id="4533.J3M6B3"/>
<keyword evidence="1" id="KW-0732">Signal</keyword>
<feature type="chain" id="PRO_5003774682" evidence="1">
    <location>
        <begin position="23"/>
        <end position="155"/>
    </location>
</feature>
<proteinExistence type="predicted"/>
<reference evidence="2" key="1">
    <citation type="journal article" date="2013" name="Nat. Commun.">
        <title>Whole-genome sequencing of Oryza brachyantha reveals mechanisms underlying Oryza genome evolution.</title>
        <authorList>
            <person name="Chen J."/>
            <person name="Huang Q."/>
            <person name="Gao D."/>
            <person name="Wang J."/>
            <person name="Lang Y."/>
            <person name="Liu T."/>
            <person name="Li B."/>
            <person name="Bai Z."/>
            <person name="Luis Goicoechea J."/>
            <person name="Liang C."/>
            <person name="Chen C."/>
            <person name="Zhang W."/>
            <person name="Sun S."/>
            <person name="Liao Y."/>
            <person name="Zhang X."/>
            <person name="Yang L."/>
            <person name="Song C."/>
            <person name="Wang M."/>
            <person name="Shi J."/>
            <person name="Liu G."/>
            <person name="Liu J."/>
            <person name="Zhou H."/>
            <person name="Zhou W."/>
            <person name="Yu Q."/>
            <person name="An N."/>
            <person name="Chen Y."/>
            <person name="Cai Q."/>
            <person name="Wang B."/>
            <person name="Liu B."/>
            <person name="Min J."/>
            <person name="Huang Y."/>
            <person name="Wu H."/>
            <person name="Li Z."/>
            <person name="Zhang Y."/>
            <person name="Yin Y."/>
            <person name="Song W."/>
            <person name="Jiang J."/>
            <person name="Jackson S.A."/>
            <person name="Wing R.A."/>
            <person name="Wang J."/>
            <person name="Chen M."/>
        </authorList>
    </citation>
    <scope>NUCLEOTIDE SEQUENCE [LARGE SCALE GENOMIC DNA]</scope>
    <source>
        <strain evidence="2">cv. IRGC 101232</strain>
    </source>
</reference>
<name>J3M6B3_ORYBR</name>
<dbReference type="EnsemblPlants" id="OB05G21370.1">
    <property type="protein sequence ID" value="OB05G21370.1"/>
    <property type="gene ID" value="OB05G21370"/>
</dbReference>
<protein>
    <submittedName>
        <fullName evidence="2">Uncharacterized protein</fullName>
    </submittedName>
</protein>
<evidence type="ECO:0000256" key="1">
    <source>
        <dbReference type="SAM" id="SignalP"/>
    </source>
</evidence>